<reference evidence="1" key="1">
    <citation type="submission" date="2012-10" db="EMBL/GenBank/DDBJ databases">
        <authorList>
            <person name="Harkins D.M."/>
            <person name="Durkin A.S."/>
            <person name="Brinkac L.M."/>
            <person name="Haft D.H."/>
            <person name="Selengut J.D."/>
            <person name="Sanka R."/>
            <person name="DePew J."/>
            <person name="Purushe J."/>
            <person name="Matthias M.A."/>
            <person name="Vinetz J.M."/>
            <person name="Sutton G.G."/>
            <person name="Nierman W.C."/>
            <person name="Fouts D.E."/>
        </authorList>
    </citation>
    <scope>NUCLEOTIDE SEQUENCE [LARGE SCALE GENOMIC DNA]</scope>
    <source>
        <strain evidence="1">MOR084</strain>
    </source>
</reference>
<evidence type="ECO:0000313" key="2">
    <source>
        <dbReference type="Proteomes" id="UP000006329"/>
    </source>
</evidence>
<sequence>MGLSIRSFNRHVIDHEIPFIEWGPRTRRFLISDLDRVSKTLKTTKQIY</sequence>
<organism evidence="1 2">
    <name type="scientific">Leptospira santarosai str. MOR084</name>
    <dbReference type="NCBI Taxonomy" id="1049984"/>
    <lineage>
        <taxon>Bacteria</taxon>
        <taxon>Pseudomonadati</taxon>
        <taxon>Spirochaetota</taxon>
        <taxon>Spirochaetia</taxon>
        <taxon>Leptospirales</taxon>
        <taxon>Leptospiraceae</taxon>
        <taxon>Leptospira</taxon>
    </lineage>
</organism>
<name>A0A0E2BBH9_9LEPT</name>
<gene>
    <name evidence="1" type="ORF">LEP1GSC179_3018</name>
</gene>
<dbReference type="EMBL" id="AHON02000063">
    <property type="protein sequence ID" value="EKO32717.1"/>
    <property type="molecule type" value="Genomic_DNA"/>
</dbReference>
<comment type="caution">
    <text evidence="1">The sequence shown here is derived from an EMBL/GenBank/DDBJ whole genome shotgun (WGS) entry which is preliminary data.</text>
</comment>
<evidence type="ECO:0000313" key="1">
    <source>
        <dbReference type="EMBL" id="EKO32717.1"/>
    </source>
</evidence>
<proteinExistence type="predicted"/>
<protein>
    <recommendedName>
        <fullName evidence="3">DNA-binding protein</fullName>
    </recommendedName>
</protein>
<evidence type="ECO:0008006" key="3">
    <source>
        <dbReference type="Google" id="ProtNLM"/>
    </source>
</evidence>
<dbReference type="Proteomes" id="UP000006329">
    <property type="component" value="Unassembled WGS sequence"/>
</dbReference>
<dbReference type="AlphaFoldDB" id="A0A0E2BBH9"/>
<accession>A0A0E2BBH9</accession>
<keyword evidence="2" id="KW-1185">Reference proteome</keyword>